<proteinExistence type="predicted"/>
<dbReference type="EMBL" id="JYDO01000874">
    <property type="protein sequence ID" value="KRZ64681.1"/>
    <property type="molecule type" value="Genomic_DNA"/>
</dbReference>
<name>A0A0V1LYT4_9BILA</name>
<gene>
    <name evidence="1" type="ORF">T10_1006</name>
</gene>
<keyword evidence="2" id="KW-1185">Reference proteome</keyword>
<evidence type="ECO:0000313" key="2">
    <source>
        <dbReference type="Proteomes" id="UP000054843"/>
    </source>
</evidence>
<accession>A0A0V1LYT4</accession>
<sequence length="63" mass="7343">MNNGLTIALGNLLIFGASLQRKRHKYWLKIPPDFVHRLQNFTALHLIFPSSPTCRRSVQLQHF</sequence>
<protein>
    <submittedName>
        <fullName evidence="1">Uncharacterized protein</fullName>
    </submittedName>
</protein>
<reference evidence="1 2" key="1">
    <citation type="submission" date="2015-01" db="EMBL/GenBank/DDBJ databases">
        <title>Evolution of Trichinella species and genotypes.</title>
        <authorList>
            <person name="Korhonen P.K."/>
            <person name="Edoardo P."/>
            <person name="Giuseppe L.R."/>
            <person name="Gasser R.B."/>
        </authorList>
    </citation>
    <scope>NUCLEOTIDE SEQUENCE [LARGE SCALE GENOMIC DNA]</scope>
    <source>
        <strain evidence="1">ISS1980</strain>
    </source>
</reference>
<dbReference type="AlphaFoldDB" id="A0A0V1LYT4"/>
<evidence type="ECO:0000313" key="1">
    <source>
        <dbReference type="EMBL" id="KRZ64681.1"/>
    </source>
</evidence>
<organism evidence="1 2">
    <name type="scientific">Trichinella papuae</name>
    <dbReference type="NCBI Taxonomy" id="268474"/>
    <lineage>
        <taxon>Eukaryota</taxon>
        <taxon>Metazoa</taxon>
        <taxon>Ecdysozoa</taxon>
        <taxon>Nematoda</taxon>
        <taxon>Enoplea</taxon>
        <taxon>Dorylaimia</taxon>
        <taxon>Trichinellida</taxon>
        <taxon>Trichinellidae</taxon>
        <taxon>Trichinella</taxon>
    </lineage>
</organism>
<dbReference type="Proteomes" id="UP000054843">
    <property type="component" value="Unassembled WGS sequence"/>
</dbReference>
<comment type="caution">
    <text evidence="1">The sequence shown here is derived from an EMBL/GenBank/DDBJ whole genome shotgun (WGS) entry which is preliminary data.</text>
</comment>